<dbReference type="AlphaFoldDB" id="A0A550BWB4"/>
<gene>
    <name evidence="2" type="ORF">BD626DRAFT_517415</name>
</gene>
<proteinExistence type="predicted"/>
<evidence type="ECO:0000313" key="3">
    <source>
        <dbReference type="Proteomes" id="UP000320762"/>
    </source>
</evidence>
<keyword evidence="3" id="KW-1185">Reference proteome</keyword>
<organism evidence="2 3">
    <name type="scientific">Schizophyllum amplum</name>
    <dbReference type="NCBI Taxonomy" id="97359"/>
    <lineage>
        <taxon>Eukaryota</taxon>
        <taxon>Fungi</taxon>
        <taxon>Dikarya</taxon>
        <taxon>Basidiomycota</taxon>
        <taxon>Agaricomycotina</taxon>
        <taxon>Agaricomycetes</taxon>
        <taxon>Agaricomycetidae</taxon>
        <taxon>Agaricales</taxon>
        <taxon>Schizophyllaceae</taxon>
        <taxon>Schizophyllum</taxon>
    </lineage>
</organism>
<evidence type="ECO:0000256" key="1">
    <source>
        <dbReference type="SAM" id="MobiDB-lite"/>
    </source>
</evidence>
<protein>
    <submittedName>
        <fullName evidence="2">Uncharacterized protein</fullName>
    </submittedName>
</protein>
<dbReference type="Proteomes" id="UP000320762">
    <property type="component" value="Unassembled WGS sequence"/>
</dbReference>
<feature type="region of interest" description="Disordered" evidence="1">
    <location>
        <begin position="61"/>
        <end position="83"/>
    </location>
</feature>
<reference evidence="2 3" key="1">
    <citation type="journal article" date="2019" name="New Phytol.">
        <title>Comparative genomics reveals unique wood-decay strategies and fruiting body development in the Schizophyllaceae.</title>
        <authorList>
            <person name="Almasi E."/>
            <person name="Sahu N."/>
            <person name="Krizsan K."/>
            <person name="Balint B."/>
            <person name="Kovacs G.M."/>
            <person name="Kiss B."/>
            <person name="Cseklye J."/>
            <person name="Drula E."/>
            <person name="Henrissat B."/>
            <person name="Nagy I."/>
            <person name="Chovatia M."/>
            <person name="Adam C."/>
            <person name="LaButti K."/>
            <person name="Lipzen A."/>
            <person name="Riley R."/>
            <person name="Grigoriev I.V."/>
            <person name="Nagy L.G."/>
        </authorList>
    </citation>
    <scope>NUCLEOTIDE SEQUENCE [LARGE SCALE GENOMIC DNA]</scope>
    <source>
        <strain evidence="2 3">NL-1724</strain>
    </source>
</reference>
<evidence type="ECO:0000313" key="2">
    <source>
        <dbReference type="EMBL" id="TRM56815.1"/>
    </source>
</evidence>
<sequence>MMKVGIRKDDTGCGQREGGQVHPCPAPRASCSLPDTPSSIARTSLPHPTSFRHRASFMDTSCPTLARSPSPPPSDLTPGDDDEAHLAAQEGCAAGASLHLPLGSGTPTPT</sequence>
<feature type="compositionally biased region" description="Basic and acidic residues" evidence="1">
    <location>
        <begin position="1"/>
        <end position="11"/>
    </location>
</feature>
<feature type="region of interest" description="Disordered" evidence="1">
    <location>
        <begin position="1"/>
        <end position="26"/>
    </location>
</feature>
<name>A0A550BWB4_9AGAR</name>
<dbReference type="EMBL" id="VDMD01000058">
    <property type="protein sequence ID" value="TRM56815.1"/>
    <property type="molecule type" value="Genomic_DNA"/>
</dbReference>
<comment type="caution">
    <text evidence="2">The sequence shown here is derived from an EMBL/GenBank/DDBJ whole genome shotgun (WGS) entry which is preliminary data.</text>
</comment>
<accession>A0A550BWB4</accession>